<evidence type="ECO:0000259" key="8">
    <source>
        <dbReference type="Pfam" id="PF12704"/>
    </source>
</evidence>
<feature type="transmembrane region" description="Helical" evidence="6">
    <location>
        <begin position="20"/>
        <end position="42"/>
    </location>
</feature>
<organism evidence="9 10">
    <name type="scientific">Roseiconus nitratireducens</name>
    <dbReference type="NCBI Taxonomy" id="2605748"/>
    <lineage>
        <taxon>Bacteria</taxon>
        <taxon>Pseudomonadati</taxon>
        <taxon>Planctomycetota</taxon>
        <taxon>Planctomycetia</taxon>
        <taxon>Pirellulales</taxon>
        <taxon>Pirellulaceae</taxon>
        <taxon>Roseiconus</taxon>
    </lineage>
</organism>
<keyword evidence="4 6" id="KW-1133">Transmembrane helix</keyword>
<dbReference type="RefSeq" id="WP_150077330.1">
    <property type="nucleotide sequence ID" value="NZ_VWOX01000008.1"/>
</dbReference>
<dbReference type="InterPro" id="IPR051125">
    <property type="entry name" value="ABC-4/HrtB_transporter"/>
</dbReference>
<evidence type="ECO:0000256" key="3">
    <source>
        <dbReference type="ARBA" id="ARBA00022692"/>
    </source>
</evidence>
<feature type="transmembrane region" description="Helical" evidence="6">
    <location>
        <begin position="423"/>
        <end position="444"/>
    </location>
</feature>
<feature type="domain" description="ABC3 transporter permease C-terminal" evidence="7">
    <location>
        <begin position="329"/>
        <end position="446"/>
    </location>
</feature>
<feature type="domain" description="MacB-like periplasmic core" evidence="8">
    <location>
        <begin position="18"/>
        <end position="238"/>
    </location>
</feature>
<evidence type="ECO:0000256" key="6">
    <source>
        <dbReference type="SAM" id="Phobius"/>
    </source>
</evidence>
<keyword evidence="2" id="KW-1003">Cell membrane</keyword>
<protein>
    <submittedName>
        <fullName evidence="9">FtsX-like permease family protein</fullName>
    </submittedName>
</protein>
<dbReference type="GO" id="GO:0005886">
    <property type="term" value="C:plasma membrane"/>
    <property type="evidence" value="ECO:0007669"/>
    <property type="project" value="UniProtKB-SubCell"/>
</dbReference>
<dbReference type="PANTHER" id="PTHR43738">
    <property type="entry name" value="ABC TRANSPORTER, MEMBRANE PROTEIN"/>
    <property type="match status" value="1"/>
</dbReference>
<evidence type="ECO:0000259" key="7">
    <source>
        <dbReference type="Pfam" id="PF02687"/>
    </source>
</evidence>
<comment type="caution">
    <text evidence="9">The sequence shown here is derived from an EMBL/GenBank/DDBJ whole genome shotgun (WGS) entry which is preliminary data.</text>
</comment>
<name>A0A5M6D7C7_9BACT</name>
<keyword evidence="10" id="KW-1185">Reference proteome</keyword>
<dbReference type="AlphaFoldDB" id="A0A5M6D7C7"/>
<evidence type="ECO:0000256" key="1">
    <source>
        <dbReference type="ARBA" id="ARBA00004651"/>
    </source>
</evidence>
<keyword evidence="5 6" id="KW-0472">Membrane</keyword>
<dbReference type="Pfam" id="PF12704">
    <property type="entry name" value="MacB_PCD"/>
    <property type="match status" value="1"/>
</dbReference>
<gene>
    <name evidence="9" type="ORF">FYK55_15365</name>
</gene>
<evidence type="ECO:0000313" key="10">
    <source>
        <dbReference type="Proteomes" id="UP000324479"/>
    </source>
</evidence>
<feature type="transmembrane region" description="Helical" evidence="6">
    <location>
        <begin position="323"/>
        <end position="348"/>
    </location>
</feature>
<dbReference type="EMBL" id="VWOX01000008">
    <property type="protein sequence ID" value="KAA5542182.1"/>
    <property type="molecule type" value="Genomic_DNA"/>
</dbReference>
<dbReference type="InterPro" id="IPR025857">
    <property type="entry name" value="MacB_PCD"/>
</dbReference>
<accession>A0A5M6D7C7</accession>
<evidence type="ECO:0000256" key="5">
    <source>
        <dbReference type="ARBA" id="ARBA00023136"/>
    </source>
</evidence>
<dbReference type="PANTHER" id="PTHR43738:SF2">
    <property type="entry name" value="ABC TRANSPORTER PERMEASE"/>
    <property type="match status" value="1"/>
</dbReference>
<dbReference type="Proteomes" id="UP000324479">
    <property type="component" value="Unassembled WGS sequence"/>
</dbReference>
<comment type="subcellular location">
    <subcellularLocation>
        <location evidence="1">Cell membrane</location>
        <topology evidence="1">Multi-pass membrane protein</topology>
    </subcellularLocation>
</comment>
<reference evidence="9 10" key="1">
    <citation type="submission" date="2019-08" db="EMBL/GenBank/DDBJ databases">
        <authorList>
            <person name="Dhanesh K."/>
            <person name="Kumar G."/>
            <person name="Sasikala C."/>
            <person name="Venkata Ramana C."/>
        </authorList>
    </citation>
    <scope>NUCLEOTIDE SEQUENCE [LARGE SCALE GENOMIC DNA]</scope>
    <source>
        <strain evidence="9 10">JC645</strain>
    </source>
</reference>
<evidence type="ECO:0000256" key="4">
    <source>
        <dbReference type="ARBA" id="ARBA00022989"/>
    </source>
</evidence>
<evidence type="ECO:0000313" key="9">
    <source>
        <dbReference type="EMBL" id="KAA5542182.1"/>
    </source>
</evidence>
<dbReference type="Pfam" id="PF02687">
    <property type="entry name" value="FtsX"/>
    <property type="match status" value="1"/>
</dbReference>
<keyword evidence="3 6" id="KW-0812">Transmembrane</keyword>
<sequence length="454" mass="49299">MWLLRIAWRNFCYRSLSSILTTVSLALGVALVVMVLAVFGIVQEAFSRNAQVGYNLVVGPKGSALQLTLNSVYYLSQPIENLPYTEYMEFFNASERAAMVRKYGGDPKLGERDGKYAAYVSGGYAIPLALGDYLGEYRVVGTTPEFFEKLRHGPTLEEPFEFRSGRAFQAHSEENGYFEAVLGFRVARRMNLQVGETFSSTHGDPEGKGHGQGFTVVGILAPTGTPNDRAAFVNLEGFYLLENHAKPLTGEEDIVPPTDAPEDANGWTPISIPEREVTSILVRNGNPMFGPGMQNQINESVLAQAAAPVGEINKLMNAIIGPMLAALLVITLITCIVAAVGVLVAIYNSMNDRRRDIAVMRALGARRETVTGVILLESLLIAGIGAVAGWFLAHAAIWFFSEEIENRTGVQVGILTTSSYEGYIFPLVLILALVAGFLPAWSAYRTDVGSNLSA</sequence>
<dbReference type="InterPro" id="IPR003838">
    <property type="entry name" value="ABC3_permease_C"/>
</dbReference>
<evidence type="ECO:0000256" key="2">
    <source>
        <dbReference type="ARBA" id="ARBA00022475"/>
    </source>
</evidence>
<proteinExistence type="predicted"/>
<feature type="transmembrane region" description="Helical" evidence="6">
    <location>
        <begin position="369"/>
        <end position="393"/>
    </location>
</feature>